<keyword evidence="3" id="KW-0378">Hydrolase</keyword>
<dbReference type="Proteomes" id="UP000240621">
    <property type="component" value="Unassembled WGS sequence"/>
</dbReference>
<dbReference type="AlphaFoldDB" id="A0A2P8CKB7"/>
<feature type="signal peptide" evidence="1">
    <location>
        <begin position="1"/>
        <end position="22"/>
    </location>
</feature>
<reference evidence="2 5" key="2">
    <citation type="submission" date="2019-10" db="EMBL/GenBank/DDBJ databases">
        <title>Prolixibacter strains distinguished by the presence of nitrate reductase genes were adept at nitrate-dependent anaerobic corrosion of metallic iron and carbon steel.</title>
        <authorList>
            <person name="Iino T."/>
            <person name="Shono N."/>
            <person name="Ito K."/>
            <person name="Nakamura R."/>
            <person name="Sueoka K."/>
            <person name="Harayama S."/>
            <person name="Ohkuma M."/>
        </authorList>
    </citation>
    <scope>NUCLEOTIDE SEQUENCE [LARGE SCALE GENOMIC DNA]</scope>
    <source>
        <strain evidence="2 5">MIC1-1</strain>
    </source>
</reference>
<dbReference type="GO" id="GO:0004180">
    <property type="term" value="F:carboxypeptidase activity"/>
    <property type="evidence" value="ECO:0007669"/>
    <property type="project" value="UniProtKB-KW"/>
</dbReference>
<feature type="chain" id="PRO_5015156552" evidence="1">
    <location>
        <begin position="23"/>
        <end position="259"/>
    </location>
</feature>
<dbReference type="EMBL" id="PYGC01000001">
    <property type="protein sequence ID" value="PSK85392.1"/>
    <property type="molecule type" value="Genomic_DNA"/>
</dbReference>
<protein>
    <submittedName>
        <fullName evidence="3">Carboxypeptidase-like protein</fullName>
    </submittedName>
</protein>
<organism evidence="3 4">
    <name type="scientific">Prolixibacter denitrificans</name>
    <dbReference type="NCBI Taxonomy" id="1541063"/>
    <lineage>
        <taxon>Bacteria</taxon>
        <taxon>Pseudomonadati</taxon>
        <taxon>Bacteroidota</taxon>
        <taxon>Bacteroidia</taxon>
        <taxon>Marinilabiliales</taxon>
        <taxon>Prolixibacteraceae</taxon>
        <taxon>Prolixibacter</taxon>
    </lineage>
</organism>
<dbReference type="OrthoDB" id="905812at2"/>
<dbReference type="EMBL" id="BLAU01000001">
    <property type="protein sequence ID" value="GET20012.1"/>
    <property type="molecule type" value="Genomic_DNA"/>
</dbReference>
<evidence type="ECO:0000313" key="2">
    <source>
        <dbReference type="EMBL" id="GET20012.1"/>
    </source>
</evidence>
<evidence type="ECO:0000313" key="3">
    <source>
        <dbReference type="EMBL" id="PSK85392.1"/>
    </source>
</evidence>
<name>A0A2P8CKB7_9BACT</name>
<keyword evidence="3" id="KW-0121">Carboxypeptidase</keyword>
<sequence length="259" mass="29232">MKTKAIILTILISAGVQLTAKAQENETDGKKPVFVTGIVFDRKEMKPLPETVFMVNHQNSSITDDDGKFSFWGSPGDTITARYVGYKEVNMVVPDTLSASEYLMGVFMSPDTVQIKEVIIFPRNYNLMSEMKQLPVDEKNLMNAQQNVDLGTVQGLTRSPKTYDADMNTRNTMRKYQMQAEYKGLKVSPANSVGISTGTITPSNFLYGKPILHKGKLKKQVISNNEQDVVIGRYQAYLAKKWKKYDEIKKEKQKEVNPN</sequence>
<evidence type="ECO:0000256" key="1">
    <source>
        <dbReference type="SAM" id="SignalP"/>
    </source>
</evidence>
<keyword evidence="3" id="KW-0645">Protease</keyword>
<evidence type="ECO:0000313" key="4">
    <source>
        <dbReference type="Proteomes" id="UP000240621"/>
    </source>
</evidence>
<reference evidence="3 4" key="1">
    <citation type="submission" date="2018-03" db="EMBL/GenBank/DDBJ databases">
        <title>Genomic Encyclopedia of Archaeal and Bacterial Type Strains, Phase II (KMG-II): from individual species to whole genera.</title>
        <authorList>
            <person name="Goeker M."/>
        </authorList>
    </citation>
    <scope>NUCLEOTIDE SEQUENCE [LARGE SCALE GENOMIC DNA]</scope>
    <source>
        <strain evidence="3 4">DSM 27267</strain>
    </source>
</reference>
<dbReference type="RefSeq" id="WP_106540442.1">
    <property type="nucleotide sequence ID" value="NZ_BLAU01000001.1"/>
</dbReference>
<keyword evidence="1" id="KW-0732">Signal</keyword>
<dbReference type="InterPro" id="IPR008969">
    <property type="entry name" value="CarboxyPept-like_regulatory"/>
</dbReference>
<accession>A0A2P8CKB7</accession>
<dbReference type="Proteomes" id="UP000396862">
    <property type="component" value="Unassembled WGS sequence"/>
</dbReference>
<keyword evidence="5" id="KW-1185">Reference proteome</keyword>
<comment type="caution">
    <text evidence="3">The sequence shown here is derived from an EMBL/GenBank/DDBJ whole genome shotgun (WGS) entry which is preliminary data.</text>
</comment>
<gene>
    <name evidence="3" type="ORF">CLV93_101348</name>
    <name evidence="2" type="ORF">JCM18694_02580</name>
</gene>
<dbReference type="SUPFAM" id="SSF49464">
    <property type="entry name" value="Carboxypeptidase regulatory domain-like"/>
    <property type="match status" value="1"/>
</dbReference>
<proteinExistence type="predicted"/>
<evidence type="ECO:0000313" key="5">
    <source>
        <dbReference type="Proteomes" id="UP000396862"/>
    </source>
</evidence>